<feature type="compositionally biased region" description="Basic and acidic residues" evidence="3">
    <location>
        <begin position="1996"/>
        <end position="2005"/>
    </location>
</feature>
<dbReference type="PROSITE" id="PS50330">
    <property type="entry name" value="UIM"/>
    <property type="match status" value="1"/>
</dbReference>
<name>A0A2P6TRK0_CHLSO</name>
<feature type="domain" description="C3H1-type" evidence="4">
    <location>
        <begin position="1497"/>
        <end position="1523"/>
    </location>
</feature>
<feature type="compositionally biased region" description="Low complexity" evidence="3">
    <location>
        <begin position="573"/>
        <end position="587"/>
    </location>
</feature>
<feature type="region of interest" description="Disordered" evidence="3">
    <location>
        <begin position="348"/>
        <end position="420"/>
    </location>
</feature>
<feature type="compositionally biased region" description="Gly residues" evidence="3">
    <location>
        <begin position="1235"/>
        <end position="1257"/>
    </location>
</feature>
<organism evidence="5 6">
    <name type="scientific">Chlorella sorokiniana</name>
    <name type="common">Freshwater green alga</name>
    <dbReference type="NCBI Taxonomy" id="3076"/>
    <lineage>
        <taxon>Eukaryota</taxon>
        <taxon>Viridiplantae</taxon>
        <taxon>Chlorophyta</taxon>
        <taxon>core chlorophytes</taxon>
        <taxon>Trebouxiophyceae</taxon>
        <taxon>Chlorellales</taxon>
        <taxon>Chlorellaceae</taxon>
        <taxon>Chlorella clade</taxon>
        <taxon>Chlorella</taxon>
    </lineage>
</organism>
<dbReference type="OrthoDB" id="513834at2759"/>
<feature type="region of interest" description="Disordered" evidence="3">
    <location>
        <begin position="1"/>
        <end position="25"/>
    </location>
</feature>
<protein>
    <recommendedName>
        <fullName evidence="4">C3H1-type domain-containing protein</fullName>
    </recommendedName>
</protein>
<keyword evidence="1" id="KW-0862">Zinc</keyword>
<reference evidence="5 6" key="1">
    <citation type="journal article" date="2018" name="Plant J.">
        <title>Genome sequences of Chlorella sorokiniana UTEX 1602 and Micractinium conductrix SAG 241.80: implications to maltose excretion by a green alga.</title>
        <authorList>
            <person name="Arriola M.B."/>
            <person name="Velmurugan N."/>
            <person name="Zhang Y."/>
            <person name="Plunkett M.H."/>
            <person name="Hondzo H."/>
            <person name="Barney B.M."/>
        </authorList>
    </citation>
    <scope>NUCLEOTIDE SEQUENCE [LARGE SCALE GENOMIC DNA]</scope>
    <source>
        <strain evidence="6">UTEX 1602</strain>
    </source>
</reference>
<dbReference type="SMART" id="SM00356">
    <property type="entry name" value="ZnF_C3H1"/>
    <property type="match status" value="1"/>
</dbReference>
<dbReference type="PROSITE" id="PS50103">
    <property type="entry name" value="ZF_C3H1"/>
    <property type="match status" value="1"/>
</dbReference>
<evidence type="ECO:0000256" key="1">
    <source>
        <dbReference type="PROSITE-ProRule" id="PRU00723"/>
    </source>
</evidence>
<feature type="compositionally biased region" description="Low complexity" evidence="3">
    <location>
        <begin position="822"/>
        <end position="832"/>
    </location>
</feature>
<dbReference type="PANTHER" id="PTHR23159">
    <property type="entry name" value="CENTROSOMAL PROTEIN 2"/>
    <property type="match status" value="1"/>
</dbReference>
<feature type="region of interest" description="Disordered" evidence="3">
    <location>
        <begin position="171"/>
        <end position="194"/>
    </location>
</feature>
<dbReference type="Gene3D" id="4.10.1000.10">
    <property type="entry name" value="Zinc finger, CCCH-type"/>
    <property type="match status" value="1"/>
</dbReference>
<feature type="region of interest" description="Disordered" evidence="3">
    <location>
        <begin position="573"/>
        <end position="608"/>
    </location>
</feature>
<feature type="region of interest" description="Disordered" evidence="3">
    <location>
        <begin position="1751"/>
        <end position="1770"/>
    </location>
</feature>
<evidence type="ECO:0000313" key="5">
    <source>
        <dbReference type="EMBL" id="PRW56684.1"/>
    </source>
</evidence>
<feature type="coiled-coil region" evidence="2">
    <location>
        <begin position="906"/>
        <end position="998"/>
    </location>
</feature>
<evidence type="ECO:0000259" key="4">
    <source>
        <dbReference type="PROSITE" id="PS50103"/>
    </source>
</evidence>
<feature type="compositionally biased region" description="Low complexity" evidence="3">
    <location>
        <begin position="1213"/>
        <end position="1234"/>
    </location>
</feature>
<keyword evidence="6" id="KW-1185">Reference proteome</keyword>
<feature type="region of interest" description="Disordered" evidence="3">
    <location>
        <begin position="1294"/>
        <end position="1373"/>
    </location>
</feature>
<dbReference type="InterPro" id="IPR000571">
    <property type="entry name" value="Znf_CCCH"/>
</dbReference>
<feature type="compositionally biased region" description="Basic residues" evidence="3">
    <location>
        <begin position="1188"/>
        <end position="1197"/>
    </location>
</feature>
<dbReference type="PANTHER" id="PTHR23159:SF31">
    <property type="entry name" value="CENTROSOME-ASSOCIATED PROTEIN CEP250 ISOFORM X1"/>
    <property type="match status" value="1"/>
</dbReference>
<dbReference type="InterPro" id="IPR003903">
    <property type="entry name" value="UIM_dom"/>
</dbReference>
<feature type="region of interest" description="Disordered" evidence="3">
    <location>
        <begin position="1180"/>
        <end position="1266"/>
    </location>
</feature>
<feature type="region of interest" description="Disordered" evidence="3">
    <location>
        <begin position="1996"/>
        <end position="2048"/>
    </location>
</feature>
<keyword evidence="2" id="KW-0175">Coiled coil</keyword>
<feature type="region of interest" description="Disordered" evidence="3">
    <location>
        <begin position="1906"/>
        <end position="1956"/>
    </location>
</feature>
<feature type="region of interest" description="Disordered" evidence="3">
    <location>
        <begin position="643"/>
        <end position="664"/>
    </location>
</feature>
<feature type="compositionally biased region" description="Pro residues" evidence="3">
    <location>
        <begin position="1404"/>
        <end position="1423"/>
    </location>
</feature>
<keyword evidence="1" id="KW-0479">Metal-binding</keyword>
<accession>A0A2P6TRK0</accession>
<feature type="compositionally biased region" description="Low complexity" evidence="3">
    <location>
        <begin position="9"/>
        <end position="25"/>
    </location>
</feature>
<gene>
    <name evidence="5" type="ORF">C2E21_4574</name>
</gene>
<feature type="region of interest" description="Disordered" evidence="3">
    <location>
        <begin position="818"/>
        <end position="853"/>
    </location>
</feature>
<feature type="compositionally biased region" description="Gly residues" evidence="3">
    <location>
        <begin position="838"/>
        <end position="851"/>
    </location>
</feature>
<feature type="region of interest" description="Disordered" evidence="3">
    <location>
        <begin position="1397"/>
        <end position="1424"/>
    </location>
</feature>
<feature type="compositionally biased region" description="Basic and acidic residues" evidence="3">
    <location>
        <begin position="1294"/>
        <end position="1308"/>
    </location>
</feature>
<evidence type="ECO:0000256" key="2">
    <source>
        <dbReference type="SAM" id="Coils"/>
    </source>
</evidence>
<sequence>MGRRRRTEAAAGPPALPPAAAAGTAVAEVRPPAALDRGQLADCLSQTSKIAAECNSILRDLLRGRSPQHQDLQRLASQVLMGQSLGLTDLQRKMESQQATLAELLKMLKPASAAALSSMGVGGALSAAALGHNAAGASEATAVLASYGAQQPSLSIVKGWDALNVLAAAPPRRRKGQKVDRRPESGGSGGGTKRERCVGVETYWRQLDPAQRRQLLRVPLSKMVEAVRAEQGEEGVRDLAEGLALLRQQGGRYAAYWRCPCCDTRLLSAEAFVQHLQLYHEEVQYNADGAAVQCTKCLKEVVGAHYQNEEAGFPTVVLCMNCCWEEQIIQACGAEDSSSAMQLRMPAPGQRLLPPLAGGGGGQEAGGGRWSWLGGAARSGGGVRGSGLASSGQGSSDDSDEDGAAPDGRRHRRRSGSSQARLQQLRLQQQMEEQVYSAGGLLAAVARRLDGLALEAAAGGSDGSRRRPFEETLLDLVGQAQRLLSVPAGPEDEGGLDEKGRLEMAARLAAPEQFPNQEEQLQGALCFLSSQELQCLLGYIITRHSAALGPRSGAGAAGSELLSSSSAAAAAASASSSGSGSSGSSSAGEEEATDDEAEGSITPDLASPSHANRLFMSVERADLPPEPSLASYDPGLASVFQFTAQGGSGSGSGSGGGEGSSSPGRALLRQQLQAAAQQQGSLMAELLCGQQLSGDEVLEPHPWWVDHLSHKSWHDFPADGSTEIYLLQWVYGNVAHAGTEEFVERQRLATGPRGCDASVMSCLAELAEVWRQLAAATTRKRHLQSLRDGVREEAAAVRSFEEAGAAALHSQAAEFFDEVGGSSSPRSSAAPSSKEDSGGSGSGNGGSGGGSIQWSQRALGKLQRFHQLKDESSIRYAQALIDREVAVLELAEEMDLHELQVASTEVASIEAALGDARRGVAEAEAERQCLAAEGPAAHRKKDLLDKVNKEAEHRQRLQELQQRVATGQERIFTEEGFLADARKRHDSLAADLAEVRGEQAAFLERRAALDRACHDVLTAQERDRDQQLTDAHVDQRIRAVWQVVTGVADAIRLLHDRYAPDAQSREAERHIRCTGEQRYLVGWLKGSDAQSREAERHIRCTGLAQGVCDELDERASAWWSDLDKLRRRAVDLACSDASATVEAAALEVIRSQLEEAAVAAREAATLSLLRELEDEEAQRAKKASEGKKGKKKKKKGGKAAEEEEEEEAEEQRPAAAAAAASTAGQASAAAAGKPGRSGSGKRGSGGVKGGGDEGGGSESAAAKAAAQQLLDSLESLAPEVRAELEYEAALERRRQELEAERQRTEQEMLRMAQEASLRELQQQPAVGGKGSKAAGKAAGAGGGKAATPRSPKQASADAKSAPCTPSKAKAASAAAAAAAGGGGRVITVAVAAVRSKGGLNSQPASPPPPPPPAAAKSPAPPKPVAVVAAAPVQPAQPAKAAAGPTPTGSGSSAGSISAAAAAAQAGHLVEMRVISYYGDWRCFCGTANRLWDTCACGQIPPCRDWVRGRCTYKTRCRFAHPPFELPDSLPRPKSPIAKPSADAVVYGGKAAAKAAKAAGVQGVATPESPAVVAAPRVVAVKGGKAVQLVKPGGKAAADGKGAAAAAAAAAPAADAAPPPPLKPAPWANVKQGVVPPPVPLPPAEVPGVAAVAAAAAAAAAGGGDSSAGFSLFGGSSPLLLSSLGAASEPALPGLGAEAGIAVVPSAAVAEAVPSAAPVLPAFGVDGGSSGSSLFGGSIFGQPEQPSLLLQQRAAAPPSPPQLPALAGSLPQSPLLLSPQQSQLSAAVASPSAVPTPLAFLPPSGGLGDLQLGGLAGAAPSSSLDLPGLSAFQQHLHQPLPGFGSAGASASSGLDFGGTSLLGSFGGLAHGSSGSAFGGLGLGGGSMGGGGGGLEDWSDLQQQLPSDLGAMLGSDPLSPVRQPPQQQQQQQHSPHAAGIMADPSGFGQQGGEAAKMSQATTTDALLPCLPAFPSPPSTVVHEKGAGIMADPASFGHEGGEAAKEKGAGIMADPSGFGKKGGEAAKEKGAGIMADPSGYGKKGSEARSSD</sequence>
<feature type="compositionally biased region" description="Acidic residues" evidence="3">
    <location>
        <begin position="588"/>
        <end position="598"/>
    </location>
</feature>
<comment type="caution">
    <text evidence="5">The sequence shown here is derived from an EMBL/GenBank/DDBJ whole genome shotgun (WGS) entry which is preliminary data.</text>
</comment>
<feature type="zinc finger region" description="C3H1-type" evidence="1">
    <location>
        <begin position="1497"/>
        <end position="1523"/>
    </location>
</feature>
<feature type="compositionally biased region" description="Gly residues" evidence="3">
    <location>
        <begin position="646"/>
        <end position="659"/>
    </location>
</feature>
<evidence type="ECO:0000313" key="6">
    <source>
        <dbReference type="Proteomes" id="UP000239899"/>
    </source>
</evidence>
<keyword evidence="1" id="KW-0863">Zinc-finger</keyword>
<feature type="compositionally biased region" description="Low complexity" evidence="3">
    <location>
        <begin position="386"/>
        <end position="396"/>
    </location>
</feature>
<feature type="compositionally biased region" description="Gly residues" evidence="3">
    <location>
        <begin position="357"/>
        <end position="369"/>
    </location>
</feature>
<dbReference type="Pfam" id="PF04780">
    <property type="entry name" value="DUF629"/>
    <property type="match status" value="1"/>
</dbReference>
<dbReference type="GO" id="GO:0008270">
    <property type="term" value="F:zinc ion binding"/>
    <property type="evidence" value="ECO:0007669"/>
    <property type="project" value="UniProtKB-KW"/>
</dbReference>
<dbReference type="InterPro" id="IPR006865">
    <property type="entry name" value="DUF629"/>
</dbReference>
<evidence type="ECO:0000256" key="3">
    <source>
        <dbReference type="SAM" id="MobiDB-lite"/>
    </source>
</evidence>
<proteinExistence type="predicted"/>
<dbReference type="EMBL" id="LHPG02000008">
    <property type="protein sequence ID" value="PRW56684.1"/>
    <property type="molecule type" value="Genomic_DNA"/>
</dbReference>
<dbReference type="Proteomes" id="UP000239899">
    <property type="component" value="Unassembled WGS sequence"/>
</dbReference>
<feature type="compositionally biased region" description="Basic and acidic residues" evidence="3">
    <location>
        <begin position="2018"/>
        <end position="2027"/>
    </location>
</feature>
<dbReference type="STRING" id="3076.A0A2P6TRK0"/>
<feature type="compositionally biased region" description="Low complexity" evidence="3">
    <location>
        <begin position="1358"/>
        <end position="1373"/>
    </location>
</feature>